<dbReference type="KEGG" id="sphk:SKP52_13015"/>
<dbReference type="PANTHER" id="PTHR12110">
    <property type="entry name" value="HYDROXYPYRUVATE ISOMERASE"/>
    <property type="match status" value="1"/>
</dbReference>
<organism evidence="2 3">
    <name type="scientific">Sphingopyxis fribergensis</name>
    <dbReference type="NCBI Taxonomy" id="1515612"/>
    <lineage>
        <taxon>Bacteria</taxon>
        <taxon>Pseudomonadati</taxon>
        <taxon>Pseudomonadota</taxon>
        <taxon>Alphaproteobacteria</taxon>
        <taxon>Sphingomonadales</taxon>
        <taxon>Sphingomonadaceae</taxon>
        <taxon>Sphingopyxis</taxon>
    </lineage>
</organism>
<dbReference type="PANTHER" id="PTHR12110:SF48">
    <property type="entry name" value="BLL3656 PROTEIN"/>
    <property type="match status" value="1"/>
</dbReference>
<dbReference type="OrthoDB" id="7507692at2"/>
<keyword evidence="2" id="KW-0413">Isomerase</keyword>
<dbReference type="GO" id="GO:0016853">
    <property type="term" value="F:isomerase activity"/>
    <property type="evidence" value="ECO:0007669"/>
    <property type="project" value="UniProtKB-KW"/>
</dbReference>
<dbReference type="Gene3D" id="3.20.20.150">
    <property type="entry name" value="Divalent-metal-dependent TIM barrel enzymes"/>
    <property type="match status" value="1"/>
</dbReference>
<evidence type="ECO:0000313" key="2">
    <source>
        <dbReference type="EMBL" id="AJA09491.1"/>
    </source>
</evidence>
<dbReference type="Proteomes" id="UP000030907">
    <property type="component" value="Chromosome"/>
</dbReference>
<dbReference type="AlphaFoldDB" id="A0A0A7PHA5"/>
<dbReference type="RefSeq" id="WP_039575249.1">
    <property type="nucleotide sequence ID" value="NZ_CP009122.1"/>
</dbReference>
<dbReference type="STRING" id="1515612.SKP52_13015"/>
<dbReference type="InterPro" id="IPR036237">
    <property type="entry name" value="Xyl_isomerase-like_sf"/>
</dbReference>
<reference evidence="2 3" key="1">
    <citation type="journal article" date="2015" name="Int. J. Syst. Evol. Microbiol.">
        <title>Description of Sphingopyxis fribergensis sp. nov. - a soil bacterium with the ability to degrade styrene and phenylacetic acid.</title>
        <authorList>
            <person name="Oelschlagel M."/>
            <person name="Ruckert C."/>
            <person name="Kalinowski J."/>
            <person name="Schmidt G."/>
            <person name="Schlomann M."/>
            <person name="Tischler D."/>
        </authorList>
    </citation>
    <scope>NUCLEOTIDE SEQUENCE [LARGE SCALE GENOMIC DNA]</scope>
    <source>
        <strain evidence="2 3">Kp5.2</strain>
    </source>
</reference>
<gene>
    <name evidence="2" type="ORF">SKP52_13015</name>
</gene>
<evidence type="ECO:0000259" key="1">
    <source>
        <dbReference type="Pfam" id="PF01261"/>
    </source>
</evidence>
<dbReference type="SUPFAM" id="SSF51658">
    <property type="entry name" value="Xylose isomerase-like"/>
    <property type="match status" value="1"/>
</dbReference>
<name>A0A0A7PHA5_9SPHN</name>
<keyword evidence="3" id="KW-1185">Reference proteome</keyword>
<dbReference type="EMBL" id="CP009122">
    <property type="protein sequence ID" value="AJA09491.1"/>
    <property type="molecule type" value="Genomic_DNA"/>
</dbReference>
<dbReference type="InterPro" id="IPR050312">
    <property type="entry name" value="IolE/XylAMocC-like"/>
</dbReference>
<dbReference type="InterPro" id="IPR013022">
    <property type="entry name" value="Xyl_isomerase-like_TIM-brl"/>
</dbReference>
<accession>A0A0A7PHA5</accession>
<sequence length="291" mass="31870">MSQPELLAAYFTLAGDVYPYGPDHVSPFSFQERVEAAAKAGYTGIGFFTDDVYANVERLGFPEMRRILDANGIRHVELEFLIDWFLDGERRTASDALRKSMLDAAEGLGARAIKIGPGVGADIDNPTEAELTPDIPLMQDAFAKLCQDAAKVGTSIAMELMPFGNVRTVDVGLAIVEGADQPNGGLDIDVWHITRGGNDYADLARIPAKYMTCVELNDARDKVNGTLWNDTAHHRQLCGEGDWDLKSFVENIRKTGFQGPWGVEIISAVHRKLPLDEAAARSFQTARALLD</sequence>
<feature type="domain" description="Xylose isomerase-like TIM barrel" evidence="1">
    <location>
        <begin position="34"/>
        <end position="278"/>
    </location>
</feature>
<proteinExistence type="predicted"/>
<dbReference type="Pfam" id="PF01261">
    <property type="entry name" value="AP_endonuc_2"/>
    <property type="match status" value="1"/>
</dbReference>
<protein>
    <submittedName>
        <fullName evidence="2">Xylose isomerase domain-containing protein</fullName>
    </submittedName>
</protein>
<dbReference type="HOGENOM" id="CLU_035063_2_0_5"/>
<evidence type="ECO:0000313" key="3">
    <source>
        <dbReference type="Proteomes" id="UP000030907"/>
    </source>
</evidence>